<keyword evidence="7 9" id="KW-0804">Transcription</keyword>
<dbReference type="AlphaFoldDB" id="O20533"/>
<organism evidence="11">
    <name type="scientific">Ascosphaera aggregata</name>
    <dbReference type="NCBI Taxonomy" id="51564"/>
    <lineage>
        <taxon>Eukaryota</taxon>
        <taxon>Fungi</taxon>
        <taxon>Dikarya</taxon>
        <taxon>Ascomycota</taxon>
        <taxon>Pezizomycotina</taxon>
        <taxon>Eurotiomycetes</taxon>
        <taxon>Eurotiomycetidae</taxon>
        <taxon>Onygenales</taxon>
        <taxon>Ascosphaeraceae</taxon>
        <taxon>Ascosphaera</taxon>
    </lineage>
</organism>
<evidence type="ECO:0000256" key="4">
    <source>
        <dbReference type="ARBA" id="ARBA00022478"/>
    </source>
</evidence>
<feature type="domain" description="DNA-directed RNA polymerase C-terminal" evidence="10">
    <location>
        <begin position="7"/>
        <end position="397"/>
    </location>
</feature>
<keyword evidence="4 9" id="KW-0240">DNA-directed RNA polymerase</keyword>
<protein>
    <recommendedName>
        <fullName evidence="3 9">DNA-directed RNA polymerase</fullName>
        <ecNumber evidence="3 9">2.7.7.6</ecNumber>
    </recommendedName>
</protein>
<dbReference type="PANTHER" id="PTHR10102">
    <property type="entry name" value="DNA-DIRECTED RNA POLYMERASE, MITOCHONDRIAL"/>
    <property type="match status" value="1"/>
</dbReference>
<dbReference type="InterPro" id="IPR002092">
    <property type="entry name" value="DNA-dir_Rpol_phage-type"/>
</dbReference>
<keyword evidence="11" id="KW-0496">Mitochondrion</keyword>
<dbReference type="InterPro" id="IPR046950">
    <property type="entry name" value="DNA-dir_Rpol_C_phage-type"/>
</dbReference>
<proteinExistence type="inferred from homology"/>
<evidence type="ECO:0000256" key="5">
    <source>
        <dbReference type="ARBA" id="ARBA00022679"/>
    </source>
</evidence>
<evidence type="ECO:0000256" key="7">
    <source>
        <dbReference type="ARBA" id="ARBA00023163"/>
    </source>
</evidence>
<dbReference type="Gene3D" id="1.10.287.280">
    <property type="match status" value="1"/>
</dbReference>
<dbReference type="EC" id="2.7.7.6" evidence="3 9"/>
<evidence type="ECO:0000256" key="9">
    <source>
        <dbReference type="RuleBase" id="RU003805"/>
    </source>
</evidence>
<evidence type="ECO:0000313" key="11">
    <source>
        <dbReference type="EMBL" id="AAB64106.1"/>
    </source>
</evidence>
<dbReference type="Gene3D" id="1.10.150.20">
    <property type="entry name" value="5' to 3' exonuclease, C-terminal subdomain"/>
    <property type="match status" value="1"/>
</dbReference>
<comment type="catalytic activity">
    <reaction evidence="8 9">
        <text>RNA(n) + a ribonucleoside 5'-triphosphate = RNA(n+1) + diphosphate</text>
        <dbReference type="Rhea" id="RHEA:21248"/>
        <dbReference type="Rhea" id="RHEA-COMP:14527"/>
        <dbReference type="Rhea" id="RHEA-COMP:17342"/>
        <dbReference type="ChEBI" id="CHEBI:33019"/>
        <dbReference type="ChEBI" id="CHEBI:61557"/>
        <dbReference type="ChEBI" id="CHEBI:140395"/>
        <dbReference type="EC" id="2.7.7.6"/>
    </reaction>
</comment>
<evidence type="ECO:0000256" key="3">
    <source>
        <dbReference type="ARBA" id="ARBA00012418"/>
    </source>
</evidence>
<dbReference type="EMBL" id="AF005725">
    <property type="protein sequence ID" value="AAB64106.1"/>
    <property type="molecule type" value="Genomic_DNA"/>
</dbReference>
<sequence length="441" mass="51211">RSPDLTAINYFKIYGANCFGNKIDKLSFDDRIKWVDDNIDDIINFKNFNLINKAESKLLFIAFCFEFNKFLNFLNDESSSYFISHLPIQLDASCNGFQHIAMLVRDGNLAKTLNFGISYWDNIPDDFYSFIATHLKEFYDYALNSKSSDNKTIESIYRLKDLTINRAMIKKAIMTIPYNATSVALIDYLKSDFDLIPKDQIPEEFKGDDLVYEFKNDKNIILKGNDFVVLYKGIKYILTKVFPSLEKLGEYFNSIVDICCLFKLTIPWVLPSGLVIEQSYAKTSKTRITPLNYSKISYQINVVDKSNFDKNKQKAGLMPNFIHSLDSSTLIMVLRSHFNKSGYKNIYAIHDCFAVTSNNMQQLIDCLKLTYIYLYSNKGYLRNFDDNFKNYLKNILNENFDLDTLTITKPNNKIIKYPDVNKVIQNTFDVKYINNTSYVLV</sequence>
<evidence type="ECO:0000259" key="10">
    <source>
        <dbReference type="Pfam" id="PF00940"/>
    </source>
</evidence>
<feature type="non-terminal residue" evidence="11">
    <location>
        <position position="1"/>
    </location>
</feature>
<evidence type="ECO:0000256" key="2">
    <source>
        <dbReference type="ARBA" id="ARBA00009493"/>
    </source>
</evidence>
<comment type="function">
    <text evidence="1 9">DNA-dependent RNA polymerase catalyzes the transcription of DNA into RNA using the four ribonucleoside triphosphates as substrates.</text>
</comment>
<dbReference type="PROSITE" id="PS00900">
    <property type="entry name" value="RNA_POL_PHAGE_1"/>
    <property type="match status" value="1"/>
</dbReference>
<dbReference type="Pfam" id="PF00940">
    <property type="entry name" value="RNA_pol"/>
    <property type="match status" value="1"/>
</dbReference>
<reference evidence="11" key="1">
    <citation type="thesis" date="1997" institute="Utah State University">
        <title>Isolation and Characterization of Four Linear Plasmids from the Entomopathogenic Fungus Ascosphaera aggregata.</title>
        <authorList>
            <person name="Xu D."/>
        </authorList>
    </citation>
    <scope>NUCLEOTIDE SEQUENCE</scope>
    <source>
        <plasmid evidence="11">pAaL10/2.5</plasmid>
    </source>
</reference>
<geneLocation type="plasmid" evidence="11">
    <name>pAaL10/2.5</name>
</geneLocation>
<geneLocation type="mitochondrion" evidence="11"/>
<keyword evidence="11" id="KW-0614">Plasmid</keyword>
<evidence type="ECO:0000256" key="1">
    <source>
        <dbReference type="ARBA" id="ARBA00004026"/>
    </source>
</evidence>
<dbReference type="GO" id="GO:0003899">
    <property type="term" value="F:DNA-directed RNA polymerase activity"/>
    <property type="evidence" value="ECO:0007669"/>
    <property type="project" value="UniProtKB-EC"/>
</dbReference>
<reference evidence="11" key="2">
    <citation type="submission" date="1997-05" db="EMBL/GenBank/DDBJ databases">
        <title>Isolation and Characterization of Four Linear Plasmids from the Entomopathogenic Fungus Ascosphaera aggregata.</title>
        <authorList>
            <person name="Xu D."/>
            <person name="Welker D.L."/>
            <person name="Youssef N.N."/>
        </authorList>
    </citation>
    <scope>NUCLEOTIDE SEQUENCE</scope>
    <source>
        <plasmid evidence="11">pAaL10/2.5</plasmid>
    </source>
</reference>
<keyword evidence="6 9" id="KW-0548">Nucleotidyltransferase</keyword>
<dbReference type="GO" id="GO:0001018">
    <property type="term" value="F:mitochondrial promoter sequence-specific DNA binding"/>
    <property type="evidence" value="ECO:0007669"/>
    <property type="project" value="TreeGrafter"/>
</dbReference>
<dbReference type="GO" id="GO:0006390">
    <property type="term" value="P:mitochondrial transcription"/>
    <property type="evidence" value="ECO:0007669"/>
    <property type="project" value="TreeGrafter"/>
</dbReference>
<accession>O20533</accession>
<name>O20533_9EURO</name>
<evidence type="ECO:0000256" key="8">
    <source>
        <dbReference type="ARBA" id="ARBA00048552"/>
    </source>
</evidence>
<evidence type="ECO:0000256" key="6">
    <source>
        <dbReference type="ARBA" id="ARBA00022695"/>
    </source>
</evidence>
<dbReference type="SUPFAM" id="SSF56672">
    <property type="entry name" value="DNA/RNA polymerases"/>
    <property type="match status" value="1"/>
</dbReference>
<dbReference type="GO" id="GO:0034245">
    <property type="term" value="C:mitochondrial DNA-directed RNA polymerase complex"/>
    <property type="evidence" value="ECO:0007669"/>
    <property type="project" value="TreeGrafter"/>
</dbReference>
<dbReference type="PANTHER" id="PTHR10102:SF0">
    <property type="entry name" value="DNA-DIRECTED RNA POLYMERASE, MITOCHONDRIAL"/>
    <property type="match status" value="1"/>
</dbReference>
<dbReference type="InterPro" id="IPR043502">
    <property type="entry name" value="DNA/RNA_pol_sf"/>
</dbReference>
<comment type="similarity">
    <text evidence="2 9">Belongs to the phage and mitochondrial RNA polymerase family.</text>
</comment>
<dbReference type="PROSITE" id="PS00489">
    <property type="entry name" value="RNA_POL_PHAGE_2"/>
    <property type="match status" value="1"/>
</dbReference>
<keyword evidence="5 9" id="KW-0808">Transferase</keyword>